<dbReference type="RefSeq" id="WP_236115606.1">
    <property type="nucleotide sequence ID" value="NZ_JAKGTI010000004.1"/>
</dbReference>
<keyword evidence="2" id="KW-1185">Reference proteome</keyword>
<accession>A0ABS9EAI6</accession>
<dbReference type="InterPro" id="IPR019587">
    <property type="entry name" value="Polyketide_cyclase/dehydratase"/>
</dbReference>
<comment type="caution">
    <text evidence="1">The sequence shown here is derived from an EMBL/GenBank/DDBJ whole genome shotgun (WGS) entry which is preliminary data.</text>
</comment>
<evidence type="ECO:0000313" key="2">
    <source>
        <dbReference type="Proteomes" id="UP001201217"/>
    </source>
</evidence>
<dbReference type="Proteomes" id="UP001201217">
    <property type="component" value="Unassembled WGS sequence"/>
</dbReference>
<sequence length="150" mass="16665">MPTITVSEQFDCPPEIAFAVLTDIENLPDFIEGVISVNMLTEGPVAVGTRFRETRIMMGREAEEEMECTALEPPSLIKLYAFSHGTEYHSTYTLKPVDGGTEVTLEFKGQPKTFMAKVMSALFSKMIGQVADLLQKDLRDAKAEAEKRAQ</sequence>
<evidence type="ECO:0000313" key="1">
    <source>
        <dbReference type="EMBL" id="MCF4099857.1"/>
    </source>
</evidence>
<dbReference type="EMBL" id="JAKGTI010000004">
    <property type="protein sequence ID" value="MCF4099857.1"/>
    <property type="molecule type" value="Genomic_DNA"/>
</dbReference>
<dbReference type="Gene3D" id="3.30.530.20">
    <property type="match status" value="1"/>
</dbReference>
<dbReference type="Pfam" id="PF10604">
    <property type="entry name" value="Polyketide_cyc2"/>
    <property type="match status" value="1"/>
</dbReference>
<organism evidence="1 2">
    <name type="scientific">Maritalea mediterranea</name>
    <dbReference type="NCBI Taxonomy" id="2909667"/>
    <lineage>
        <taxon>Bacteria</taxon>
        <taxon>Pseudomonadati</taxon>
        <taxon>Pseudomonadota</taxon>
        <taxon>Alphaproteobacteria</taxon>
        <taxon>Hyphomicrobiales</taxon>
        <taxon>Devosiaceae</taxon>
        <taxon>Maritalea</taxon>
    </lineage>
</organism>
<protein>
    <submittedName>
        <fullName evidence="1">SRPBCC family protein</fullName>
    </submittedName>
</protein>
<dbReference type="InterPro" id="IPR023393">
    <property type="entry name" value="START-like_dom_sf"/>
</dbReference>
<gene>
    <name evidence="1" type="ORF">L1I42_15280</name>
</gene>
<proteinExistence type="predicted"/>
<name>A0ABS9EAI6_9HYPH</name>
<dbReference type="SUPFAM" id="SSF55961">
    <property type="entry name" value="Bet v1-like"/>
    <property type="match status" value="1"/>
</dbReference>
<reference evidence="1 2" key="1">
    <citation type="submission" date="2022-01" db="EMBL/GenBank/DDBJ databases">
        <title>Maritalea mediterranea sp. nov., isolated from marine plastic residues from the Malva-rosa beach (Valencia, Spain).</title>
        <authorList>
            <person name="Vidal-Verdu A."/>
            <person name="Molina-Menor E."/>
            <person name="Pascual J."/>
            <person name="Pereto J."/>
            <person name="Porcar M."/>
        </authorList>
    </citation>
    <scope>NUCLEOTIDE SEQUENCE [LARGE SCALE GENOMIC DNA]</scope>
    <source>
        <strain evidence="1 2">P4.10X</strain>
    </source>
</reference>